<proteinExistence type="predicted"/>
<evidence type="ECO:0000259" key="1">
    <source>
        <dbReference type="PROSITE" id="PS51085"/>
    </source>
</evidence>
<protein>
    <submittedName>
        <fullName evidence="2">CDP-6-deoxy-L-threo-D-glycero-4-hexulose-3-dehydr ase reductase</fullName>
        <ecNumber evidence="2">1.17.1.-</ecNumber>
    </submittedName>
</protein>
<dbReference type="EC" id="1.17.1.-" evidence="2"/>
<dbReference type="Gene3D" id="3.10.20.30">
    <property type="match status" value="1"/>
</dbReference>
<dbReference type="GO" id="GO:0016491">
    <property type="term" value="F:oxidoreductase activity"/>
    <property type="evidence" value="ECO:0007669"/>
    <property type="project" value="UniProtKB-KW"/>
</dbReference>
<dbReference type="Proteomes" id="UP000254209">
    <property type="component" value="Unassembled WGS sequence"/>
</dbReference>
<dbReference type="SUPFAM" id="SSF54292">
    <property type="entry name" value="2Fe-2S ferredoxin-like"/>
    <property type="match status" value="1"/>
</dbReference>
<dbReference type="InterPro" id="IPR001041">
    <property type="entry name" value="2Fe-2S_ferredoxin-type"/>
</dbReference>
<evidence type="ECO:0000313" key="3">
    <source>
        <dbReference type="Proteomes" id="UP000254209"/>
    </source>
</evidence>
<dbReference type="InterPro" id="IPR006058">
    <property type="entry name" value="2Fe2S_fd_BS"/>
</dbReference>
<dbReference type="RefSeq" id="WP_034292693.1">
    <property type="nucleotide sequence ID" value="NZ_CP091519.2"/>
</dbReference>
<dbReference type="GO" id="GO:0051537">
    <property type="term" value="F:2 iron, 2 sulfur cluster binding"/>
    <property type="evidence" value="ECO:0007669"/>
    <property type="project" value="InterPro"/>
</dbReference>
<accession>A0A376BVZ3</accession>
<name>A0A376BVZ3_9NEIS</name>
<keyword evidence="2" id="KW-0560">Oxidoreductase</keyword>
<dbReference type="InterPro" id="IPR036010">
    <property type="entry name" value="2Fe-2S_ferredoxin-like_sf"/>
</dbReference>
<dbReference type="EMBL" id="UFSO01000003">
    <property type="protein sequence ID" value="SSY81157.1"/>
    <property type="molecule type" value="Genomic_DNA"/>
</dbReference>
<dbReference type="PROSITE" id="PS00197">
    <property type="entry name" value="2FE2S_FER_1"/>
    <property type="match status" value="1"/>
</dbReference>
<organism evidence="2 3">
    <name type="scientific">Alysiella crassa</name>
    <dbReference type="NCBI Taxonomy" id="153491"/>
    <lineage>
        <taxon>Bacteria</taxon>
        <taxon>Pseudomonadati</taxon>
        <taxon>Pseudomonadota</taxon>
        <taxon>Betaproteobacteria</taxon>
        <taxon>Neisseriales</taxon>
        <taxon>Neisseriaceae</taxon>
        <taxon>Alysiella</taxon>
    </lineage>
</organism>
<dbReference type="AlphaFoldDB" id="A0A376BVZ3"/>
<dbReference type="NCBIfam" id="NF007985">
    <property type="entry name" value="PRK10713.1"/>
    <property type="match status" value="1"/>
</dbReference>
<feature type="domain" description="2Fe-2S ferredoxin-type" evidence="1">
    <location>
        <begin position="1"/>
        <end position="89"/>
    </location>
</feature>
<sequence>MPLITTDSMQFELGSDENLLDALEKTGHGVEYQCRQGYCGSCRVKLLAGRVSYAQMPMAFVLPDEILPCCCRVESDVRIGCAFRQPEQLDE</sequence>
<keyword evidence="3" id="KW-1185">Reference proteome</keyword>
<dbReference type="CDD" id="cd00207">
    <property type="entry name" value="fer2"/>
    <property type="match status" value="1"/>
</dbReference>
<gene>
    <name evidence="2" type="primary">ascD_2</name>
    <name evidence="2" type="ORF">NCTC10283_02723</name>
</gene>
<dbReference type="STRING" id="1120980.GCA_000745955_01202"/>
<reference evidence="2 3" key="1">
    <citation type="submission" date="2018-06" db="EMBL/GenBank/DDBJ databases">
        <authorList>
            <consortium name="Pathogen Informatics"/>
            <person name="Doyle S."/>
        </authorList>
    </citation>
    <scope>NUCLEOTIDE SEQUENCE [LARGE SCALE GENOMIC DNA]</scope>
    <source>
        <strain evidence="2 3">NCTC10283</strain>
    </source>
</reference>
<evidence type="ECO:0000313" key="2">
    <source>
        <dbReference type="EMBL" id="SSY81157.1"/>
    </source>
</evidence>
<dbReference type="OrthoDB" id="370747at2"/>
<dbReference type="InterPro" id="IPR012675">
    <property type="entry name" value="Beta-grasp_dom_sf"/>
</dbReference>
<dbReference type="PROSITE" id="PS51085">
    <property type="entry name" value="2FE2S_FER_2"/>
    <property type="match status" value="1"/>
</dbReference>
<dbReference type="Pfam" id="PF00111">
    <property type="entry name" value="Fer2"/>
    <property type="match status" value="1"/>
</dbReference>